<dbReference type="Proteomes" id="UP000184188">
    <property type="component" value="Unassembled WGS sequence"/>
</dbReference>
<evidence type="ECO:0000259" key="2">
    <source>
        <dbReference type="Pfam" id="PF16558"/>
    </source>
</evidence>
<dbReference type="PANTHER" id="PTHR12555:SF15">
    <property type="entry name" value="FUSION DEGRADATION PROTEIN (UFD1), PUTATIVE (AFU_ORTHOLOGUE AFUA_4G04640)-RELATED"/>
    <property type="match status" value="1"/>
</dbReference>
<dbReference type="InterPro" id="IPR042299">
    <property type="entry name" value="Ufd1-like_Nn"/>
</dbReference>
<keyword evidence="6" id="KW-1185">Reference proteome</keyword>
<feature type="domain" description="Ubiquitin fusion degradation protein UFD1 N-terminal subdomain 2" evidence="4">
    <location>
        <begin position="694"/>
        <end position="770"/>
    </location>
</feature>
<dbReference type="Gene3D" id="2.40.40.50">
    <property type="entry name" value="Ubiquitin fusion degradation protein UFD1, N-terminal domain"/>
    <property type="match status" value="1"/>
</dbReference>
<evidence type="ECO:0000259" key="3">
    <source>
        <dbReference type="Pfam" id="PF24503"/>
    </source>
</evidence>
<reference evidence="6" key="1">
    <citation type="journal article" date="2017" name="Genome Biol.">
        <title>Comparative genomics reveals high biological diversity and specific adaptations in the industrially and medically important fungal genus Aspergillus.</title>
        <authorList>
            <person name="de Vries R.P."/>
            <person name="Riley R."/>
            <person name="Wiebenga A."/>
            <person name="Aguilar-Osorio G."/>
            <person name="Amillis S."/>
            <person name="Uchima C.A."/>
            <person name="Anderluh G."/>
            <person name="Asadollahi M."/>
            <person name="Askin M."/>
            <person name="Barry K."/>
            <person name="Battaglia E."/>
            <person name="Bayram O."/>
            <person name="Benocci T."/>
            <person name="Braus-Stromeyer S.A."/>
            <person name="Caldana C."/>
            <person name="Canovas D."/>
            <person name="Cerqueira G.C."/>
            <person name="Chen F."/>
            <person name="Chen W."/>
            <person name="Choi C."/>
            <person name="Clum A."/>
            <person name="Dos Santos R.A."/>
            <person name="Damasio A.R."/>
            <person name="Diallinas G."/>
            <person name="Emri T."/>
            <person name="Fekete E."/>
            <person name="Flipphi M."/>
            <person name="Freyberg S."/>
            <person name="Gallo A."/>
            <person name="Gournas C."/>
            <person name="Habgood R."/>
            <person name="Hainaut M."/>
            <person name="Harispe M.L."/>
            <person name="Henrissat B."/>
            <person name="Hilden K.S."/>
            <person name="Hope R."/>
            <person name="Hossain A."/>
            <person name="Karabika E."/>
            <person name="Karaffa L."/>
            <person name="Karanyi Z."/>
            <person name="Krasevec N."/>
            <person name="Kuo A."/>
            <person name="Kusch H."/>
            <person name="LaButti K."/>
            <person name="Lagendijk E.L."/>
            <person name="Lapidus A."/>
            <person name="Levasseur A."/>
            <person name="Lindquist E."/>
            <person name="Lipzen A."/>
            <person name="Logrieco A.F."/>
            <person name="MacCabe A."/>
            <person name="Maekelae M.R."/>
            <person name="Malavazi I."/>
            <person name="Melin P."/>
            <person name="Meyer V."/>
            <person name="Mielnichuk N."/>
            <person name="Miskei M."/>
            <person name="Molnar A.P."/>
            <person name="Mule G."/>
            <person name="Ngan C.Y."/>
            <person name="Orejas M."/>
            <person name="Orosz E."/>
            <person name="Ouedraogo J.P."/>
            <person name="Overkamp K.M."/>
            <person name="Park H.-S."/>
            <person name="Perrone G."/>
            <person name="Piumi F."/>
            <person name="Punt P.J."/>
            <person name="Ram A.F."/>
            <person name="Ramon A."/>
            <person name="Rauscher S."/>
            <person name="Record E."/>
            <person name="Riano-Pachon D.M."/>
            <person name="Robert V."/>
            <person name="Roehrig J."/>
            <person name="Ruller R."/>
            <person name="Salamov A."/>
            <person name="Salih N.S."/>
            <person name="Samson R.A."/>
            <person name="Sandor E."/>
            <person name="Sanguinetti M."/>
            <person name="Schuetze T."/>
            <person name="Sepcic K."/>
            <person name="Shelest E."/>
            <person name="Sherlock G."/>
            <person name="Sophianopoulou V."/>
            <person name="Squina F.M."/>
            <person name="Sun H."/>
            <person name="Susca A."/>
            <person name="Todd R.B."/>
            <person name="Tsang A."/>
            <person name="Unkles S.E."/>
            <person name="van de Wiele N."/>
            <person name="van Rossen-Uffink D."/>
            <person name="Oliveira J.V."/>
            <person name="Vesth T.C."/>
            <person name="Visser J."/>
            <person name="Yu J.-H."/>
            <person name="Zhou M."/>
            <person name="Andersen M.R."/>
            <person name="Archer D.B."/>
            <person name="Baker S.E."/>
            <person name="Benoit I."/>
            <person name="Brakhage A.A."/>
            <person name="Braus G.H."/>
            <person name="Fischer R."/>
            <person name="Frisvad J.C."/>
            <person name="Goldman G.H."/>
            <person name="Houbraken J."/>
            <person name="Oakley B."/>
            <person name="Pocsi I."/>
            <person name="Scazzocchio C."/>
            <person name="Seiboth B."/>
            <person name="vanKuyk P.A."/>
            <person name="Wortman J."/>
            <person name="Dyer P.S."/>
            <person name="Grigoriev I.V."/>
        </authorList>
    </citation>
    <scope>NUCLEOTIDE SEQUENCE [LARGE SCALE GENOMIC DNA]</scope>
    <source>
        <strain evidence="6">CBS 506.65</strain>
    </source>
</reference>
<evidence type="ECO:0000259" key="4">
    <source>
        <dbReference type="Pfam" id="PF24842"/>
    </source>
</evidence>
<dbReference type="STRING" id="1073090.A0A1L9SGW0"/>
<dbReference type="Gene3D" id="6.10.130.10">
    <property type="entry name" value="Ubiquitin-protein ligase E3A, N-terminal zinc-binding domain (AZUL)"/>
    <property type="match status" value="1"/>
</dbReference>
<evidence type="ECO:0000256" key="1">
    <source>
        <dbReference type="SAM" id="MobiDB-lite"/>
    </source>
</evidence>
<dbReference type="InterPro" id="IPR004854">
    <property type="entry name" value="Ufd1-like"/>
</dbReference>
<dbReference type="InterPro" id="IPR055418">
    <property type="entry name" value="UFD1_N2"/>
</dbReference>
<dbReference type="Pfam" id="PF24503">
    <property type="entry name" value="DUF7590"/>
    <property type="match status" value="1"/>
</dbReference>
<dbReference type="RefSeq" id="XP_022580856.1">
    <property type="nucleotide sequence ID" value="XM_022726396.1"/>
</dbReference>
<dbReference type="OrthoDB" id="193703at2759"/>
<organism evidence="5 6">
    <name type="scientific">Penicilliopsis zonata CBS 506.65</name>
    <dbReference type="NCBI Taxonomy" id="1073090"/>
    <lineage>
        <taxon>Eukaryota</taxon>
        <taxon>Fungi</taxon>
        <taxon>Dikarya</taxon>
        <taxon>Ascomycota</taxon>
        <taxon>Pezizomycotina</taxon>
        <taxon>Eurotiomycetes</taxon>
        <taxon>Eurotiomycetidae</taxon>
        <taxon>Eurotiales</taxon>
        <taxon>Aspergillaceae</taxon>
        <taxon>Penicilliopsis</taxon>
    </lineage>
</organism>
<dbReference type="GeneID" id="34612860"/>
<dbReference type="InterPro" id="IPR042556">
    <property type="entry name" value="AZUL_sf"/>
</dbReference>
<dbReference type="PANTHER" id="PTHR12555">
    <property type="entry name" value="UBIQUITIN FUSION DEGRADATON PROTEIN 1"/>
    <property type="match status" value="1"/>
</dbReference>
<dbReference type="Gene3D" id="3.10.330.10">
    <property type="match status" value="1"/>
</dbReference>
<dbReference type="VEuPathDB" id="FungiDB:ASPZODRAFT_159302"/>
<dbReference type="InterPro" id="IPR032353">
    <property type="entry name" value="AZUL"/>
</dbReference>
<dbReference type="GO" id="GO:0034098">
    <property type="term" value="C:VCP-NPL4-UFD1 AAA ATPase complex"/>
    <property type="evidence" value="ECO:0007669"/>
    <property type="project" value="TreeGrafter"/>
</dbReference>
<evidence type="ECO:0000313" key="5">
    <source>
        <dbReference type="EMBL" id="OJJ46346.1"/>
    </source>
</evidence>
<feature type="domain" description="Ubiquitin-protein ligase E3A N-terminal zinc-binding" evidence="2">
    <location>
        <begin position="1161"/>
        <end position="1199"/>
    </location>
</feature>
<name>A0A1L9SGW0_9EURO</name>
<dbReference type="GO" id="GO:0031593">
    <property type="term" value="F:polyubiquitin modification-dependent protein binding"/>
    <property type="evidence" value="ECO:0007669"/>
    <property type="project" value="TreeGrafter"/>
</dbReference>
<dbReference type="GO" id="GO:0036503">
    <property type="term" value="P:ERAD pathway"/>
    <property type="evidence" value="ECO:0007669"/>
    <property type="project" value="TreeGrafter"/>
</dbReference>
<dbReference type="EMBL" id="KV878342">
    <property type="protein sequence ID" value="OJJ46346.1"/>
    <property type="molecule type" value="Genomic_DNA"/>
</dbReference>
<proteinExistence type="predicted"/>
<dbReference type="GO" id="GO:0006511">
    <property type="term" value="P:ubiquitin-dependent protein catabolic process"/>
    <property type="evidence" value="ECO:0007669"/>
    <property type="project" value="InterPro"/>
</dbReference>
<protein>
    <submittedName>
        <fullName evidence="5">Uncharacterized protein</fullName>
    </submittedName>
</protein>
<accession>A0A1L9SGW0</accession>
<dbReference type="Pfam" id="PF24842">
    <property type="entry name" value="UFD1_N2"/>
    <property type="match status" value="1"/>
</dbReference>
<feature type="region of interest" description="Disordered" evidence="1">
    <location>
        <begin position="781"/>
        <end position="807"/>
    </location>
</feature>
<sequence length="1297" mass="145173">MSTVLQPTTIDLLETELVRARDALHEIRPIASPIVLMGEEITVGAMAAYRQSLMQQSPEFYGARQLTPKDLGLVTVVREVQPDFPGNEQLLGLESVCTVTAVPSRRATLVDVLSNNLILDRMAPYLSVASLLKLASTSRYLRSVILETPYVFRHLDLTRCRGARLPNTSSVHSGGLRWSMNRSSDEDICAQPLRNIFTDLGRRSILQDVRTLILDGLSVPASLVAEIILSNRFNVSILSIRECLNLDEHKLMQVLQLAVRPDRPKGTPRVKGIYHFSPINVVCGTTRTRYRDWWDSRVSASRCAGRVSISKSQPREESRENFFDLPQNQWYRPTGKVFKRSIEDGWAETIQKCEGIIAFDAVLCRGPRHDAERYASMTDEDFRAGEGGHLLPPAIATIALGPKGCDQCHSSPEGPAIRGQSPDEQFPLLNPPPMHSSTIAAAKLPTLSVSEHPVLVARCADCLTDRWCQRCNKWFCSVCLPRPERNTVNLTAHQTVVKMPPEARVGRTAPSGDGKNLKPGVSKTCWYCGPTCASCKFECQRTCDGCDCDYCTEHNSGCSSSMIILPQSALEQLLQAAPLREVSRSRPQAYTRGFDPFNPHTFAAEATARNQQSDRQQQLPHPLTFRIVNPRNDRVVYAGIREFSAEENEIGLSPFLRDALGIEDEIMDSDMPIVTGTTTRSSLDVTVHAKQLPKGTFVRLRPLEAGYDPEDWKALLERHLRENFTTLTRGEVLSIPGNRNESFKFLVDKLNPDGDGICVVDTDLEVDIEALTEEQARETLKRHIESSTRRQGLKGQSSVGGRITPGENVVGQVTPGEYVDYELEKWTEGTVISVICEAIEGNEGDIDLFVSPFSSRQRNRPRIDEHVFGAISSNSPKQIRLEPTNIELEEAEALYISVHAFLGPETTPSASLRYNLRVVTSSPDVQHDAEDEQTSHGPDDVQCKNCRQWVPQRALVLHENFCFRNNVHCPMCDNVFQKRSPEWENHWHCPHDDFYGSDLASKNKHDTIFHKSYQCPNCEFDGQGLPSLARHRTTTCRGKIILCQFCHLAVPQKGELDPDMHDPEVLLSGLTPHELVDGGRTTECHLCSKIIRLREMKTHLRHHNLERISRPPPRVCVNQNCARTVTSPSNDSLGLCSICFGPLYVDTYDPERKALRRRIERRYLSQMMAGCGKPWCQNEYCKTGNQNRKSTKQPAETMSAADILARTRPLLEAITFQQDDGNTMPNNTAPFYLCTDQASQQRRILAETIASESEVAGPKAYSVEWCIAAVEAGSGDLDRARDWLANWAPAKGETMQS</sequence>
<dbReference type="Pfam" id="PF23580">
    <property type="entry name" value="Znf_XAF1_N"/>
    <property type="match status" value="1"/>
</dbReference>
<evidence type="ECO:0000313" key="6">
    <source>
        <dbReference type="Proteomes" id="UP000184188"/>
    </source>
</evidence>
<feature type="domain" description="DUF7590" evidence="3">
    <location>
        <begin position="796"/>
        <end position="921"/>
    </location>
</feature>
<dbReference type="Pfam" id="PF16558">
    <property type="entry name" value="AZUL"/>
    <property type="match status" value="1"/>
</dbReference>
<gene>
    <name evidence="5" type="ORF">ASPZODRAFT_159302</name>
</gene>
<dbReference type="InterPro" id="IPR056012">
    <property type="entry name" value="DUF7590"/>
</dbReference>